<reference evidence="2 3" key="2">
    <citation type="journal article" date="2017" name="Front. Plant Sci.">
        <title>Gene Classification and Mining of Molecular Markers Useful in Red Clover (Trifolium pratense) Breeding.</title>
        <authorList>
            <person name="Istvanek J."/>
            <person name="Dluhosova J."/>
            <person name="Dluhos P."/>
            <person name="Patkova L."/>
            <person name="Nedelnik J."/>
            <person name="Repkova J."/>
        </authorList>
    </citation>
    <scope>NUCLEOTIDE SEQUENCE [LARGE SCALE GENOMIC DNA]</scope>
    <source>
        <strain evidence="3">cv. Tatra</strain>
        <tissue evidence="2">Young leaves</tissue>
    </source>
</reference>
<reference evidence="2 3" key="1">
    <citation type="journal article" date="2014" name="Am. J. Bot.">
        <title>Genome assembly and annotation for red clover (Trifolium pratense; Fabaceae).</title>
        <authorList>
            <person name="Istvanek J."/>
            <person name="Jaros M."/>
            <person name="Krenek A."/>
            <person name="Repkova J."/>
        </authorList>
    </citation>
    <scope>NUCLEOTIDE SEQUENCE [LARGE SCALE GENOMIC DNA]</scope>
    <source>
        <strain evidence="3">cv. Tatra</strain>
        <tissue evidence="2">Young leaves</tissue>
    </source>
</reference>
<dbReference type="EMBL" id="ASHM01140734">
    <property type="protein sequence ID" value="PNX61213.1"/>
    <property type="molecule type" value="Genomic_DNA"/>
</dbReference>
<evidence type="ECO:0000313" key="2">
    <source>
        <dbReference type="EMBL" id="PNX61213.1"/>
    </source>
</evidence>
<evidence type="ECO:0000256" key="1">
    <source>
        <dbReference type="SAM" id="Coils"/>
    </source>
</evidence>
<sequence>MPIAFPSLLCGIILDQYPDIKIITNTPKKRETDFTFHHKLFGDHNVADNVGTSTGAVGPMTRMDIIAALKVQCQEIDKQKDELEEKKRMFVKMIQGLEAEDVPIKAHENAAAEGEPQAAD</sequence>
<name>A0A2K3K4K1_TRIPR</name>
<organism evidence="2 3">
    <name type="scientific">Trifolium pratense</name>
    <name type="common">Red clover</name>
    <dbReference type="NCBI Taxonomy" id="57577"/>
    <lineage>
        <taxon>Eukaryota</taxon>
        <taxon>Viridiplantae</taxon>
        <taxon>Streptophyta</taxon>
        <taxon>Embryophyta</taxon>
        <taxon>Tracheophyta</taxon>
        <taxon>Spermatophyta</taxon>
        <taxon>Magnoliopsida</taxon>
        <taxon>eudicotyledons</taxon>
        <taxon>Gunneridae</taxon>
        <taxon>Pentapetalae</taxon>
        <taxon>rosids</taxon>
        <taxon>fabids</taxon>
        <taxon>Fabales</taxon>
        <taxon>Fabaceae</taxon>
        <taxon>Papilionoideae</taxon>
        <taxon>50 kb inversion clade</taxon>
        <taxon>NPAAA clade</taxon>
        <taxon>Hologalegina</taxon>
        <taxon>IRL clade</taxon>
        <taxon>Trifolieae</taxon>
        <taxon>Trifolium</taxon>
    </lineage>
</organism>
<evidence type="ECO:0000313" key="3">
    <source>
        <dbReference type="Proteomes" id="UP000236291"/>
    </source>
</evidence>
<proteinExistence type="predicted"/>
<accession>A0A2K3K4K1</accession>
<dbReference type="AlphaFoldDB" id="A0A2K3K4K1"/>
<feature type="non-terminal residue" evidence="2">
    <location>
        <position position="120"/>
    </location>
</feature>
<feature type="coiled-coil region" evidence="1">
    <location>
        <begin position="66"/>
        <end position="100"/>
    </location>
</feature>
<protein>
    <submittedName>
        <fullName evidence="2">Envelope-like protein</fullName>
    </submittedName>
</protein>
<dbReference type="Proteomes" id="UP000236291">
    <property type="component" value="Unassembled WGS sequence"/>
</dbReference>
<comment type="caution">
    <text evidence="2">The sequence shown here is derived from an EMBL/GenBank/DDBJ whole genome shotgun (WGS) entry which is preliminary data.</text>
</comment>
<gene>
    <name evidence="2" type="ORF">L195_g060558</name>
</gene>
<keyword evidence="1" id="KW-0175">Coiled coil</keyword>